<organism evidence="2 3">
    <name type="scientific">Methylobacterium brachiatum</name>
    <dbReference type="NCBI Taxonomy" id="269660"/>
    <lineage>
        <taxon>Bacteria</taxon>
        <taxon>Pseudomonadati</taxon>
        <taxon>Pseudomonadota</taxon>
        <taxon>Alphaproteobacteria</taxon>
        <taxon>Hyphomicrobiales</taxon>
        <taxon>Methylobacteriaceae</taxon>
        <taxon>Methylobacterium</taxon>
    </lineage>
</organism>
<dbReference type="SUPFAM" id="SSF51735">
    <property type="entry name" value="NAD(P)-binding Rossmann-fold domains"/>
    <property type="match status" value="1"/>
</dbReference>
<dbReference type="RefSeq" id="WP_350380010.1">
    <property type="nucleotide sequence ID" value="NZ_JBELQD010000025.1"/>
</dbReference>
<dbReference type="PANTHER" id="PTHR43245">
    <property type="entry name" value="BIFUNCTIONAL POLYMYXIN RESISTANCE PROTEIN ARNA"/>
    <property type="match status" value="1"/>
</dbReference>
<dbReference type="Pfam" id="PF01370">
    <property type="entry name" value="Epimerase"/>
    <property type="match status" value="1"/>
</dbReference>
<dbReference type="CDD" id="cd08946">
    <property type="entry name" value="SDR_e"/>
    <property type="match status" value="1"/>
</dbReference>
<dbReference type="InterPro" id="IPR001509">
    <property type="entry name" value="Epimerase_deHydtase"/>
</dbReference>
<dbReference type="Proteomes" id="UP001432995">
    <property type="component" value="Unassembled WGS sequence"/>
</dbReference>
<evidence type="ECO:0000259" key="1">
    <source>
        <dbReference type="Pfam" id="PF01370"/>
    </source>
</evidence>
<dbReference type="InterPro" id="IPR036291">
    <property type="entry name" value="NAD(P)-bd_dom_sf"/>
</dbReference>
<sequence length="310" mass="34107">MRILITGGAGYIGTILVPMLLERGHHVTVLDTFKAGTPDLSAACLYDGFEPIKGDARDTRILDDLVPKHDVLVPLAALVGAPLCKEDAIGATTLNRDAVVALVQRAGGEQIIVYPTTNSGYGVGETGKFCTEESPLRPISLYGTTKVEAEKAVLDSGRGVSLRLATVFGMAPRMRLDLLVNDFTHRAVTDRALLVFEGHFKRNYIHIRDVAKGFIHAMDNHGRMRGEAYNLGLSSANLSKLELCERIKAHVPNFVYVEAPIGEDPDKRDYIVSNEKLEATGWFPDFDLDRGIKELIKGFRMIRNSRFANV</sequence>
<name>A0ABV1R6L6_9HYPH</name>
<dbReference type="Gene3D" id="3.40.50.720">
    <property type="entry name" value="NAD(P)-binding Rossmann-like Domain"/>
    <property type="match status" value="1"/>
</dbReference>
<comment type="caution">
    <text evidence="2">The sequence shown here is derived from an EMBL/GenBank/DDBJ whole genome shotgun (WGS) entry which is preliminary data.</text>
</comment>
<dbReference type="EMBL" id="JBELQD010000025">
    <property type="protein sequence ID" value="MER2290493.1"/>
    <property type="molecule type" value="Genomic_DNA"/>
</dbReference>
<proteinExistence type="predicted"/>
<evidence type="ECO:0000313" key="2">
    <source>
        <dbReference type="EMBL" id="MER2290493.1"/>
    </source>
</evidence>
<protein>
    <submittedName>
        <fullName evidence="2">NAD(P)-dependent oxidoreductase</fullName>
    </submittedName>
</protein>
<reference evidence="2" key="1">
    <citation type="submission" date="2024-06" db="EMBL/GenBank/DDBJ databases">
        <authorList>
            <person name="Campbell A.G."/>
        </authorList>
    </citation>
    <scope>NUCLEOTIDE SEQUENCE</scope>
    <source>
        <strain evidence="2">EM17</strain>
    </source>
</reference>
<gene>
    <name evidence="2" type="ORF">ABS770_19700</name>
</gene>
<feature type="domain" description="NAD-dependent epimerase/dehydratase" evidence="1">
    <location>
        <begin position="3"/>
        <end position="232"/>
    </location>
</feature>
<evidence type="ECO:0000313" key="3">
    <source>
        <dbReference type="Proteomes" id="UP001432995"/>
    </source>
</evidence>
<dbReference type="PANTHER" id="PTHR43245:SF23">
    <property type="entry name" value="NAD(P)-BINDING DOMAIN-CONTAINING PROTEIN"/>
    <property type="match status" value="1"/>
</dbReference>
<dbReference type="InterPro" id="IPR050177">
    <property type="entry name" value="Lipid_A_modif_metabolic_enz"/>
</dbReference>
<accession>A0ABV1R6L6</accession>
<keyword evidence="3" id="KW-1185">Reference proteome</keyword>